<proteinExistence type="predicted"/>
<accession>A0A9W6KXG9</accession>
<sequence length="337" mass="32946">MSENEEPATPPGAKDEGRVATDSPDSPQLPADGAAAAPVEADTAEDRTTPAAAEAGPAGNGAVGSATSTNGSSNGSGSAAATAAEPASADGASARPVPSPRPAAASGSAAAGSEAAAAGETQEVHPGTVPTPPPWRRAQGEEGAEGAETVRTPRPAPQRSPAVDSLLSEAPTAYIDRSGSPGAEGAAGAAAAAGPATLPGGSQAEVHAEVPNVAGRAPRQALLQVKRFDPWSVLKLALVLAVVLFFIWLVAVGVLYGVLDGMGVWDRLNGTYADLVSGGGESGGGSLISAGSVFGFAAIIGAINSLLFAVALTVGAFVYNVSADLVGGIEVTLSERD</sequence>
<feature type="compositionally biased region" description="Low complexity" evidence="1">
    <location>
        <begin position="178"/>
        <end position="202"/>
    </location>
</feature>
<dbReference type="EMBL" id="BSFQ01000001">
    <property type="protein sequence ID" value="GLL09052.1"/>
    <property type="molecule type" value="Genomic_DNA"/>
</dbReference>
<organism evidence="4 5">
    <name type="scientific">Pseudonocardia halophobica</name>
    <dbReference type="NCBI Taxonomy" id="29401"/>
    <lineage>
        <taxon>Bacteria</taxon>
        <taxon>Bacillati</taxon>
        <taxon>Actinomycetota</taxon>
        <taxon>Actinomycetes</taxon>
        <taxon>Pseudonocardiales</taxon>
        <taxon>Pseudonocardiaceae</taxon>
        <taxon>Pseudonocardia</taxon>
    </lineage>
</organism>
<evidence type="ECO:0000256" key="1">
    <source>
        <dbReference type="SAM" id="MobiDB-lite"/>
    </source>
</evidence>
<keyword evidence="2" id="KW-0812">Transmembrane</keyword>
<evidence type="ECO:0000313" key="4">
    <source>
        <dbReference type="EMBL" id="GLL09052.1"/>
    </source>
</evidence>
<keyword evidence="2" id="KW-1133">Transmembrane helix</keyword>
<evidence type="ECO:0000313" key="5">
    <source>
        <dbReference type="Proteomes" id="UP001143463"/>
    </source>
</evidence>
<evidence type="ECO:0000256" key="2">
    <source>
        <dbReference type="SAM" id="Phobius"/>
    </source>
</evidence>
<feature type="compositionally biased region" description="Low complexity" evidence="1">
    <location>
        <begin position="30"/>
        <end position="41"/>
    </location>
</feature>
<feature type="compositionally biased region" description="Low complexity" evidence="1">
    <location>
        <begin position="63"/>
        <end position="120"/>
    </location>
</feature>
<feature type="transmembrane region" description="Helical" evidence="2">
    <location>
        <begin position="293"/>
        <end position="319"/>
    </location>
</feature>
<evidence type="ECO:0000259" key="3">
    <source>
        <dbReference type="Pfam" id="PF12089"/>
    </source>
</evidence>
<reference evidence="4" key="2">
    <citation type="submission" date="2023-01" db="EMBL/GenBank/DDBJ databases">
        <authorList>
            <person name="Sun Q."/>
            <person name="Evtushenko L."/>
        </authorList>
    </citation>
    <scope>NUCLEOTIDE SEQUENCE</scope>
    <source>
        <strain evidence="4">VKM Ac-1069</strain>
    </source>
</reference>
<dbReference type="Pfam" id="PF12089">
    <property type="entry name" value="DUF3566"/>
    <property type="match status" value="1"/>
</dbReference>
<keyword evidence="5" id="KW-1185">Reference proteome</keyword>
<comment type="caution">
    <text evidence="4">The sequence shown here is derived from an EMBL/GenBank/DDBJ whole genome shotgun (WGS) entry which is preliminary data.</text>
</comment>
<feature type="region of interest" description="Disordered" evidence="1">
    <location>
        <begin position="1"/>
        <end position="202"/>
    </location>
</feature>
<gene>
    <name evidence="4" type="ORF">GCM10017577_01920</name>
</gene>
<dbReference type="Proteomes" id="UP001143463">
    <property type="component" value="Unassembled WGS sequence"/>
</dbReference>
<dbReference type="AlphaFoldDB" id="A0A9W6KXG9"/>
<reference evidence="4" key="1">
    <citation type="journal article" date="2014" name="Int. J. Syst. Evol. Microbiol.">
        <title>Complete genome sequence of Corynebacterium casei LMG S-19264T (=DSM 44701T), isolated from a smear-ripened cheese.</title>
        <authorList>
            <consortium name="US DOE Joint Genome Institute (JGI-PGF)"/>
            <person name="Walter F."/>
            <person name="Albersmeier A."/>
            <person name="Kalinowski J."/>
            <person name="Ruckert C."/>
        </authorList>
    </citation>
    <scope>NUCLEOTIDE SEQUENCE</scope>
    <source>
        <strain evidence="4">VKM Ac-1069</strain>
    </source>
</reference>
<name>A0A9W6KXG9_9PSEU</name>
<dbReference type="InterPro" id="IPR021949">
    <property type="entry name" value="DUF3566_TM"/>
</dbReference>
<keyword evidence="2" id="KW-0472">Membrane</keyword>
<feature type="transmembrane region" description="Helical" evidence="2">
    <location>
        <begin position="236"/>
        <end position="259"/>
    </location>
</feature>
<protein>
    <recommendedName>
        <fullName evidence="3">DUF3566 domain-containing protein</fullName>
    </recommendedName>
</protein>
<feature type="domain" description="DUF3566" evidence="3">
    <location>
        <begin position="218"/>
        <end position="335"/>
    </location>
</feature>